<dbReference type="AlphaFoldDB" id="A0AAJ5UB14"/>
<dbReference type="Proteomes" id="UP001211544">
    <property type="component" value="Chromosome"/>
</dbReference>
<evidence type="ECO:0000313" key="2">
    <source>
        <dbReference type="EMBL" id="WBG91865.1"/>
    </source>
</evidence>
<keyword evidence="1" id="KW-1133">Transmembrane helix</keyword>
<keyword evidence="3" id="KW-1185">Reference proteome</keyword>
<protein>
    <submittedName>
        <fullName evidence="2">DUF2919 domain-containing protein</fullName>
    </submittedName>
</protein>
<keyword evidence="1" id="KW-0472">Membrane</keyword>
<evidence type="ECO:0000256" key="1">
    <source>
        <dbReference type="SAM" id="Phobius"/>
    </source>
</evidence>
<feature type="transmembrane region" description="Helical" evidence="1">
    <location>
        <begin position="95"/>
        <end position="113"/>
    </location>
</feature>
<dbReference type="EMBL" id="CP104758">
    <property type="protein sequence ID" value="WBG91865.1"/>
    <property type="molecule type" value="Genomic_DNA"/>
</dbReference>
<dbReference type="InterPro" id="IPR021318">
    <property type="entry name" value="DUF2919"/>
</dbReference>
<name>A0AAJ5UB14_9GAMM</name>
<feature type="transmembrane region" description="Helical" evidence="1">
    <location>
        <begin position="125"/>
        <end position="142"/>
    </location>
</feature>
<sequence length="158" mass="17981">MKTASIDAVNYLPDEYDAKGQLRLPFLFWLTLLLLARTWILLVMAGASRQQGSDLLGLFYPDRQAFWLGLALGAPALIGLLLTGYRARWPRLWQMWRWVLALSLAVNLAWQGATFASGDLLTSPWPLLLTLFDGLALLWLLLNVRLRDCFLPEHQLTE</sequence>
<feature type="transmembrane region" description="Helical" evidence="1">
    <location>
        <begin position="26"/>
        <end position="45"/>
    </location>
</feature>
<gene>
    <name evidence="2" type="ORF">N5580_04740</name>
</gene>
<feature type="transmembrane region" description="Helical" evidence="1">
    <location>
        <begin position="65"/>
        <end position="83"/>
    </location>
</feature>
<keyword evidence="1" id="KW-0812">Transmembrane</keyword>
<proteinExistence type="predicted"/>
<accession>A0AAJ5UB14</accession>
<reference evidence="2 3" key="1">
    <citation type="journal article" date="2022" name="J Glob Antimicrob Resist">
        <title>First complete genome of a multidrug resistant strain of the novel human pathogen Kalamiella piersonii (GABEKP28) identified in human saliva.</title>
        <authorList>
            <person name="McDonagh F."/>
            <person name="Singh N.K."/>
            <person name="Venkateswaran K."/>
            <person name="Lonappan A.M."/>
            <person name="Hallahan B."/>
            <person name="Tuohy A."/>
            <person name="Burke L."/>
            <person name="Kovarova A."/>
            <person name="Miliotis G."/>
        </authorList>
    </citation>
    <scope>NUCLEOTIDE SEQUENCE [LARGE SCALE GENOMIC DNA]</scope>
    <source>
        <strain evidence="2 3">GABEKP28</strain>
    </source>
</reference>
<dbReference type="Pfam" id="PF11143">
    <property type="entry name" value="DUF2919"/>
    <property type="match status" value="1"/>
</dbReference>
<dbReference type="KEGG" id="kpie:N5580_04740"/>
<dbReference type="RefSeq" id="WP_269949975.1">
    <property type="nucleotide sequence ID" value="NZ_CP104758.1"/>
</dbReference>
<organism evidence="2 3">
    <name type="scientific">Pantoea piersonii</name>
    <dbReference type="NCBI Taxonomy" id="2364647"/>
    <lineage>
        <taxon>Bacteria</taxon>
        <taxon>Pseudomonadati</taxon>
        <taxon>Pseudomonadota</taxon>
        <taxon>Gammaproteobacteria</taxon>
        <taxon>Enterobacterales</taxon>
        <taxon>Erwiniaceae</taxon>
        <taxon>Pantoea</taxon>
    </lineage>
</organism>
<evidence type="ECO:0000313" key="3">
    <source>
        <dbReference type="Proteomes" id="UP001211544"/>
    </source>
</evidence>